<dbReference type="Pfam" id="PF00867">
    <property type="entry name" value="XPG_I"/>
    <property type="match status" value="1"/>
</dbReference>
<dbReference type="InterPro" id="IPR033481">
    <property type="entry name" value="Dni1/Fig1"/>
</dbReference>
<dbReference type="InterPro" id="IPR029060">
    <property type="entry name" value="PIN-like_dom_sf"/>
</dbReference>
<keyword evidence="15" id="KW-0812">Transmembrane</keyword>
<dbReference type="PANTHER" id="PTHR28092">
    <property type="entry name" value="FACTOR-INDUCED GENE 1 PROTEIN"/>
    <property type="match status" value="1"/>
</dbReference>
<feature type="region of interest" description="Disordered" evidence="14">
    <location>
        <begin position="582"/>
        <end position="609"/>
    </location>
</feature>
<evidence type="ECO:0000256" key="9">
    <source>
        <dbReference type="ARBA" id="ARBA00022842"/>
    </source>
</evidence>
<protein>
    <submittedName>
        <fullName evidence="18">Uncharacterized protein</fullName>
    </submittedName>
</protein>
<evidence type="ECO:0000256" key="11">
    <source>
        <dbReference type="ARBA" id="ARBA00023125"/>
    </source>
</evidence>
<dbReference type="GO" id="GO:0003677">
    <property type="term" value="F:DNA binding"/>
    <property type="evidence" value="ECO:0007669"/>
    <property type="project" value="UniProtKB-KW"/>
</dbReference>
<dbReference type="SMART" id="SM00485">
    <property type="entry name" value="XPGN"/>
    <property type="match status" value="1"/>
</dbReference>
<evidence type="ECO:0000256" key="5">
    <source>
        <dbReference type="ARBA" id="ARBA00022723"/>
    </source>
</evidence>
<dbReference type="EMBL" id="KN275964">
    <property type="protein sequence ID" value="KGM91820.1"/>
    <property type="molecule type" value="Genomic_DNA"/>
</dbReference>
<dbReference type="eggNOG" id="KOG2518">
    <property type="taxonomic scope" value="Eukaryota"/>
</dbReference>
<dbReference type="InterPro" id="IPR036279">
    <property type="entry name" value="5-3_exonuclease_C_sf"/>
</dbReference>
<name>A0A0A0HWQ0_PARBD</name>
<evidence type="ECO:0000313" key="19">
    <source>
        <dbReference type="Proteomes" id="UP000001628"/>
    </source>
</evidence>
<dbReference type="AlphaFoldDB" id="A0A0A0HWQ0"/>
<proteinExistence type="inferred from homology"/>
<dbReference type="SUPFAM" id="SSF47807">
    <property type="entry name" value="5' to 3' exonuclease, C-terminal subdomain"/>
    <property type="match status" value="1"/>
</dbReference>
<evidence type="ECO:0000256" key="12">
    <source>
        <dbReference type="ARBA" id="ARBA00023204"/>
    </source>
</evidence>
<dbReference type="OrthoDB" id="26491at2759"/>
<keyword evidence="5" id="KW-0479">Metal-binding</keyword>
<evidence type="ECO:0000256" key="3">
    <source>
        <dbReference type="ARBA" id="ARBA00010563"/>
    </source>
</evidence>
<dbReference type="SUPFAM" id="SSF88723">
    <property type="entry name" value="PIN domain-like"/>
    <property type="match status" value="1"/>
</dbReference>
<dbReference type="PRINTS" id="PR00853">
    <property type="entry name" value="XPGRADSUPER"/>
</dbReference>
<evidence type="ECO:0000256" key="6">
    <source>
        <dbReference type="ARBA" id="ARBA00022763"/>
    </source>
</evidence>
<feature type="transmembrane region" description="Helical" evidence="15">
    <location>
        <begin position="1102"/>
        <end position="1128"/>
    </location>
</feature>
<evidence type="ECO:0000259" key="16">
    <source>
        <dbReference type="SMART" id="SM00484"/>
    </source>
</evidence>
<feature type="transmembrane region" description="Helical" evidence="15">
    <location>
        <begin position="1050"/>
        <end position="1072"/>
    </location>
</feature>
<dbReference type="GO" id="GO:0035312">
    <property type="term" value="F:5'-3' DNA exonuclease activity"/>
    <property type="evidence" value="ECO:0007669"/>
    <property type="project" value="InterPro"/>
</dbReference>
<evidence type="ECO:0000259" key="17">
    <source>
        <dbReference type="SMART" id="SM00485"/>
    </source>
</evidence>
<feature type="compositionally biased region" description="Low complexity" evidence="14">
    <location>
        <begin position="419"/>
        <end position="446"/>
    </location>
</feature>
<keyword evidence="9" id="KW-0460">Magnesium</keyword>
<organism evidence="18 19">
    <name type="scientific">Paracoccidioides brasiliensis (strain Pb18)</name>
    <dbReference type="NCBI Taxonomy" id="502780"/>
    <lineage>
        <taxon>Eukaryota</taxon>
        <taxon>Fungi</taxon>
        <taxon>Dikarya</taxon>
        <taxon>Ascomycota</taxon>
        <taxon>Pezizomycotina</taxon>
        <taxon>Eurotiomycetes</taxon>
        <taxon>Eurotiomycetidae</taxon>
        <taxon>Onygenales</taxon>
        <taxon>Ajellomycetaceae</taxon>
        <taxon>Paracoccidioides</taxon>
    </lineage>
</organism>
<dbReference type="InterPro" id="IPR006084">
    <property type="entry name" value="XPG/Rad2"/>
</dbReference>
<comment type="subcellular location">
    <subcellularLocation>
        <location evidence="2">Nucleus</location>
    </subcellularLocation>
</comment>
<feature type="compositionally biased region" description="Polar residues" evidence="14">
    <location>
        <begin position="383"/>
        <end position="405"/>
    </location>
</feature>
<dbReference type="STRING" id="502780.A0A0A0HWQ0"/>
<dbReference type="GO" id="GO:0016020">
    <property type="term" value="C:membrane"/>
    <property type="evidence" value="ECO:0007669"/>
    <property type="project" value="InterPro"/>
</dbReference>
<dbReference type="GO" id="GO:0000747">
    <property type="term" value="P:conjugation with cellular fusion"/>
    <property type="evidence" value="ECO:0007669"/>
    <property type="project" value="TreeGrafter"/>
</dbReference>
<dbReference type="InterPro" id="IPR006086">
    <property type="entry name" value="XPG-I_dom"/>
</dbReference>
<reference evidence="18 19" key="1">
    <citation type="journal article" date="2011" name="PLoS Genet.">
        <title>Comparative genomic analysis of human fungal pathogens causing paracoccidioidomycosis.</title>
        <authorList>
            <person name="Desjardins C.A."/>
            <person name="Champion M.D."/>
            <person name="Holder J.W."/>
            <person name="Muszewska A."/>
            <person name="Goldberg J."/>
            <person name="Bailao A.M."/>
            <person name="Brigido M.M."/>
            <person name="Ferreira M.E."/>
            <person name="Garcia A.M."/>
            <person name="Grynberg M."/>
            <person name="Gujja S."/>
            <person name="Heiman D.I."/>
            <person name="Henn M.R."/>
            <person name="Kodira C.D."/>
            <person name="Leon-Narvaez H."/>
            <person name="Longo L.V."/>
            <person name="Ma L.J."/>
            <person name="Malavazi I."/>
            <person name="Matsuo A.L."/>
            <person name="Morais F.V."/>
            <person name="Pereira M."/>
            <person name="Rodriguez-Brito S."/>
            <person name="Sakthikumar S."/>
            <person name="Salem-Izacc S.M."/>
            <person name="Sykes S.M."/>
            <person name="Teixeira M.M."/>
            <person name="Vallejo M.C."/>
            <person name="Walter M.E."/>
            <person name="Yandava C."/>
            <person name="Young S."/>
            <person name="Zeng Q."/>
            <person name="Zucker J."/>
            <person name="Felipe M.S."/>
            <person name="Goldman G.H."/>
            <person name="Haas B.J."/>
            <person name="McEwen J.G."/>
            <person name="Nino-Vega G."/>
            <person name="Puccia R."/>
            <person name="San-Blas G."/>
            <person name="Soares C.M."/>
            <person name="Birren B.W."/>
            <person name="Cuomo C.A."/>
        </authorList>
    </citation>
    <scope>NUCLEOTIDE SEQUENCE [LARGE SCALE GENOMIC DNA]</scope>
    <source>
        <strain evidence="18 19">Pb18</strain>
    </source>
</reference>
<evidence type="ECO:0000256" key="1">
    <source>
        <dbReference type="ARBA" id="ARBA00001946"/>
    </source>
</evidence>
<dbReference type="OMA" id="EFRAMCI"/>
<evidence type="ECO:0000256" key="10">
    <source>
        <dbReference type="ARBA" id="ARBA00022881"/>
    </source>
</evidence>
<dbReference type="InterPro" id="IPR006085">
    <property type="entry name" value="XPG_DNA_repair_N"/>
</dbReference>
<dbReference type="SMART" id="SM00484">
    <property type="entry name" value="XPGI"/>
    <property type="match status" value="1"/>
</dbReference>
<keyword evidence="15" id="KW-1133">Transmembrane helix</keyword>
<dbReference type="InParanoid" id="A0A0A0HWQ0"/>
<dbReference type="CDD" id="cd09857">
    <property type="entry name" value="PIN_EXO1"/>
    <property type="match status" value="1"/>
</dbReference>
<dbReference type="GO" id="GO:0006281">
    <property type="term" value="P:DNA repair"/>
    <property type="evidence" value="ECO:0007669"/>
    <property type="project" value="UniProtKB-KW"/>
</dbReference>
<evidence type="ECO:0000313" key="18">
    <source>
        <dbReference type="EMBL" id="KGM91820.1"/>
    </source>
</evidence>
<comment type="similarity">
    <text evidence="3">Belongs to the XPG/RAD2 endonuclease family. EXO1 subfamily.</text>
</comment>
<keyword evidence="6" id="KW-0227">DNA damage</keyword>
<dbReference type="VEuPathDB" id="FungiDB:PADG_12138"/>
<dbReference type="HOGENOM" id="CLU_008978_2_0_1"/>
<dbReference type="CDD" id="cd09908">
    <property type="entry name" value="H3TH_EXO1"/>
    <property type="match status" value="1"/>
</dbReference>
<dbReference type="Gene3D" id="3.40.50.1010">
    <property type="entry name" value="5'-nuclease"/>
    <property type="match status" value="1"/>
</dbReference>
<keyword evidence="10" id="KW-0267">Excision nuclease</keyword>
<feature type="domain" description="XPG-I" evidence="16">
    <location>
        <begin position="138"/>
        <end position="208"/>
    </location>
</feature>
<gene>
    <name evidence="18" type="ORF">PADG_12138</name>
</gene>
<dbReference type="GO" id="GO:0005634">
    <property type="term" value="C:nucleus"/>
    <property type="evidence" value="ECO:0007669"/>
    <property type="project" value="UniProtKB-SubCell"/>
</dbReference>
<evidence type="ECO:0000256" key="13">
    <source>
        <dbReference type="ARBA" id="ARBA00023242"/>
    </source>
</evidence>
<dbReference type="Pfam" id="PF12351">
    <property type="entry name" value="Fig1"/>
    <property type="match status" value="1"/>
</dbReference>
<evidence type="ECO:0000256" key="4">
    <source>
        <dbReference type="ARBA" id="ARBA00022722"/>
    </source>
</evidence>
<dbReference type="SMART" id="SM00279">
    <property type="entry name" value="HhH2"/>
    <property type="match status" value="1"/>
</dbReference>
<evidence type="ECO:0000256" key="2">
    <source>
        <dbReference type="ARBA" id="ARBA00004123"/>
    </source>
</evidence>
<keyword evidence="19" id="KW-1185">Reference proteome</keyword>
<feature type="transmembrane region" description="Helical" evidence="15">
    <location>
        <begin position="884"/>
        <end position="905"/>
    </location>
</feature>
<keyword evidence="4" id="KW-0540">Nuclease</keyword>
<dbReference type="Proteomes" id="UP000001628">
    <property type="component" value="Unassembled WGS sequence"/>
</dbReference>
<feature type="region of interest" description="Disordered" evidence="14">
    <location>
        <begin position="349"/>
        <end position="368"/>
    </location>
</feature>
<accession>A0A0A0HWQ0</accession>
<feature type="transmembrane region" description="Helical" evidence="15">
    <location>
        <begin position="1008"/>
        <end position="1030"/>
    </location>
</feature>
<evidence type="ECO:0000256" key="8">
    <source>
        <dbReference type="ARBA" id="ARBA00022839"/>
    </source>
</evidence>
<dbReference type="KEGG" id="pbn:PADG_12138"/>
<keyword evidence="7" id="KW-0378">Hydrolase</keyword>
<keyword evidence="15" id="KW-0472">Membrane</keyword>
<dbReference type="PANTHER" id="PTHR28092:SF1">
    <property type="entry name" value="FACTOR-INDUCED GENE 1 PROTEIN"/>
    <property type="match status" value="1"/>
</dbReference>
<dbReference type="FunFam" id="3.40.50.1010:FF:000002">
    <property type="entry name" value="Exonuclease 1, putative"/>
    <property type="match status" value="1"/>
</dbReference>
<feature type="domain" description="XPG N-terminal" evidence="17">
    <location>
        <begin position="1"/>
        <end position="99"/>
    </location>
</feature>
<dbReference type="Pfam" id="PF00752">
    <property type="entry name" value="XPG_N"/>
    <property type="match status" value="1"/>
</dbReference>
<keyword evidence="12" id="KW-0234">DNA repair</keyword>
<feature type="compositionally biased region" description="Acidic residues" evidence="14">
    <location>
        <begin position="596"/>
        <end position="606"/>
    </location>
</feature>
<dbReference type="InterPro" id="IPR008918">
    <property type="entry name" value="HhH2"/>
</dbReference>
<dbReference type="FunFam" id="1.10.150.20:FF:000011">
    <property type="entry name" value="exonuclease 1"/>
    <property type="match status" value="1"/>
</dbReference>
<feature type="compositionally biased region" description="Acidic residues" evidence="14">
    <location>
        <begin position="749"/>
        <end position="758"/>
    </location>
</feature>
<keyword evidence="11" id="KW-0238">DNA-binding</keyword>
<dbReference type="GO" id="GO:0046872">
    <property type="term" value="F:metal ion binding"/>
    <property type="evidence" value="ECO:0007669"/>
    <property type="project" value="UniProtKB-KW"/>
</dbReference>
<feature type="region of interest" description="Disordered" evidence="14">
    <location>
        <begin position="746"/>
        <end position="784"/>
    </location>
</feature>
<comment type="cofactor">
    <cofactor evidence="1">
        <name>Mg(2+)</name>
        <dbReference type="ChEBI" id="CHEBI:18420"/>
    </cofactor>
</comment>
<keyword evidence="13" id="KW-0539">Nucleus</keyword>
<dbReference type="Gene3D" id="1.10.150.20">
    <property type="entry name" value="5' to 3' exonuclease, C-terminal subdomain"/>
    <property type="match status" value="1"/>
</dbReference>
<dbReference type="GO" id="GO:0043332">
    <property type="term" value="C:mating projection tip"/>
    <property type="evidence" value="ECO:0007669"/>
    <property type="project" value="TreeGrafter"/>
</dbReference>
<evidence type="ECO:0000256" key="15">
    <source>
        <dbReference type="SAM" id="Phobius"/>
    </source>
</evidence>
<evidence type="ECO:0000256" key="7">
    <source>
        <dbReference type="ARBA" id="ARBA00022801"/>
    </source>
</evidence>
<dbReference type="RefSeq" id="XP_010761993.1">
    <property type="nucleotide sequence ID" value="XM_010763691.1"/>
</dbReference>
<dbReference type="InterPro" id="IPR044752">
    <property type="entry name" value="PIN-like_EXO1"/>
</dbReference>
<dbReference type="InterPro" id="IPR037315">
    <property type="entry name" value="EXO1_H3TH"/>
</dbReference>
<dbReference type="GeneID" id="22588035"/>
<evidence type="ECO:0000256" key="14">
    <source>
        <dbReference type="SAM" id="MobiDB-lite"/>
    </source>
</evidence>
<keyword evidence="8" id="KW-0269">Exonuclease</keyword>
<feature type="region of interest" description="Disordered" evidence="14">
    <location>
        <begin position="695"/>
        <end position="714"/>
    </location>
</feature>
<sequence>MGIAGLHGLLKSIQKPCNLRKFKGQTLGVDAYGWLHRGTVACAIDLALDKHNTRYVDFAMNRVRMLLHFGINPYLVFDGDNLPSKAGTESSRAKRREESKRLGLELFHAGRIFEAQQELQKAIDVTPYMARLMIEELKRVKVQYIVAPYEADAQLVYLERQGIIDGIISEDSDMLVFGAKRLLSKLDKHGDCVEINRSDFTACQDISLIGWTDAEFRAMCILSGCDYLDNLPRMGLKTAYRNIRKYKTVEKTMKMIQFEGGSRVPPQYLEDFKRAEFTFLHQLVFCPVARRLVTLSPLSGNMTLESMPFVGADIDPDTAIGIACGDLDPRTKEAIVLRPSYPERSRLVRRQTMPASVGSKKPGASINEYFTPKRVPLGELDPNSLTPSPSQQRLLDANTQRSWVASSAPARVSGRRMDSFASSSPASFSISTSTSTSTSAPASAPALSRRVYETPQSSERERFLASASTVSKFQPVKRQRLCSDTDEEVAAAAAVLGTPDGERSRFFAAGAVGAKSSPTASIGISGREKGRVKKARMSDFGVFSDEIVEDIMVQLPDEVGLDGGTPGCEMGLSPSTVARGDVDVKRDTGDTQESVTVEEEAEEEDNSAAATTGLTQAMMGVSPGSEGEADSKLFIEPLEYDYDDDDASKAKTTRTSKLLDRFAFVESKAQAVNQAAESKRVHDIARKKAPILESPSAILQQQQQQQQQRGRARDLARMTPLQRLRQAALHRSRSMECLRSRQLVHDADGFDDGGEDGEEKTRREEAEEEVGFVSDDTPSRLRPVSLPTKKFMAGTEGPCFPVLNMREGGRGSEDFIVPDSEEEEGEGEEVVDLDLLRNDVGKVGEEEEKGEGDAAVPAAVPAAVAVDADFKRFMFTAGFIPLIGYHHLLMIFIALAIILLSLLLAGCSSSSPQIPTIFLISLFYEKYTPVFDPAIVSPGINTAMTNIVGGAQLEVRVGYYGICIQPTGGAFMCNQNATALADMLQSEDDPLNLVWVAATFKDAVVFPYLIIVAIILAFICFILLATFPGWHEEITEDGSDREVKPFPSRFVSQIALALIFISSVFVLVSVLWQHTASVAASTIAQDLGNGVVRSGVGTSAMILGWFGFALLIIVTVGLLVMILSMSLLEKLTDG</sequence>
<feature type="region of interest" description="Disordered" evidence="14">
    <location>
        <begin position="377"/>
        <end position="460"/>
    </location>
</feature>